<accession>A0ABW7HEJ2</accession>
<keyword evidence="2" id="KW-1185">Reference proteome</keyword>
<dbReference type="EMBL" id="JBIGIC010000008">
    <property type="protein sequence ID" value="MFG6488344.1"/>
    <property type="molecule type" value="Genomic_DNA"/>
</dbReference>
<organism evidence="1 2">
    <name type="scientific">Pelomonas candidula</name>
    <dbReference type="NCBI Taxonomy" id="3299025"/>
    <lineage>
        <taxon>Bacteria</taxon>
        <taxon>Pseudomonadati</taxon>
        <taxon>Pseudomonadota</taxon>
        <taxon>Betaproteobacteria</taxon>
        <taxon>Burkholderiales</taxon>
        <taxon>Sphaerotilaceae</taxon>
        <taxon>Roseateles</taxon>
    </lineage>
</organism>
<evidence type="ECO:0000313" key="1">
    <source>
        <dbReference type="EMBL" id="MFG6488344.1"/>
    </source>
</evidence>
<protein>
    <submittedName>
        <fullName evidence="1">Uncharacterized protein</fullName>
    </submittedName>
</protein>
<gene>
    <name evidence="1" type="ORF">ACG04R_16775</name>
</gene>
<sequence>MQLAEAIETFKVLAAEVVAELEVAVAERDESYPNADVALRNVRLWLTLADEGRLPGSFRPSFGVYRSELDFGPVERRMYELQTLYVKHIRDAG</sequence>
<dbReference type="RefSeq" id="WP_394413064.1">
    <property type="nucleotide sequence ID" value="NZ_JBIGIC010000008.1"/>
</dbReference>
<dbReference type="Proteomes" id="UP001606134">
    <property type="component" value="Unassembled WGS sequence"/>
</dbReference>
<reference evidence="1 2" key="1">
    <citation type="submission" date="2024-08" db="EMBL/GenBank/DDBJ databases">
        <authorList>
            <person name="Lu H."/>
        </authorList>
    </citation>
    <scope>NUCLEOTIDE SEQUENCE [LARGE SCALE GENOMIC DNA]</scope>
    <source>
        <strain evidence="1 2">BYS78W</strain>
    </source>
</reference>
<comment type="caution">
    <text evidence="1">The sequence shown here is derived from an EMBL/GenBank/DDBJ whole genome shotgun (WGS) entry which is preliminary data.</text>
</comment>
<proteinExistence type="predicted"/>
<evidence type="ECO:0000313" key="2">
    <source>
        <dbReference type="Proteomes" id="UP001606134"/>
    </source>
</evidence>
<name>A0ABW7HEJ2_9BURK</name>